<dbReference type="STRING" id="229535.A0A0M9WG08"/>
<proteinExistence type="inferred from homology"/>
<sequence length="298" mass="34042">MSPLTPEQIASYHENGYLLLRADEHKLVEPAELKQWTQEVQAWPRVKGKWMPYDEININGERQLVRTERFIDYHPKFKSLVCGEQLAGILKAVSGDDMLLFKEKINYKQPQGNGFQAHLDAPAYDHIGRIEHVTANIAIDAATPENGCLEVVRGSHKMKVEFADAGRITPEWENAHEWTSVPLKMGDMLIFGSHLAHRSAENKTDKSRSSLYAIFHSRSDGEDLREQYYKHRMEMFPPEHGGLFFECVDVQMNEGEVADIYILEREDGKDYSKGYQTYGFAAPFTKAQEKFAATVDVS</sequence>
<dbReference type="Proteomes" id="UP000037696">
    <property type="component" value="Unassembled WGS sequence"/>
</dbReference>
<comment type="caution">
    <text evidence="4">The sequence shown here is derived from an EMBL/GenBank/DDBJ whole genome shotgun (WGS) entry which is preliminary data.</text>
</comment>
<dbReference type="GO" id="GO:0046872">
    <property type="term" value="F:metal ion binding"/>
    <property type="evidence" value="ECO:0007669"/>
    <property type="project" value="UniProtKB-ARBA"/>
</dbReference>
<dbReference type="PANTHER" id="PTHR20883:SF48">
    <property type="entry name" value="ECTOINE DIOXYGENASE"/>
    <property type="match status" value="1"/>
</dbReference>
<keyword evidence="3" id="KW-0408">Iron</keyword>
<protein>
    <recommendedName>
        <fullName evidence="6">Fe2OG dioxygenase domain-containing protein</fullName>
    </recommendedName>
</protein>
<dbReference type="InterPro" id="IPR008775">
    <property type="entry name" value="Phytyl_CoA_dOase-like"/>
</dbReference>
<gene>
    <name evidence="4" type="ORF">ACN38_g5676</name>
</gene>
<dbReference type="Gene3D" id="2.60.120.620">
    <property type="entry name" value="q2cbj1_9rhob like domain"/>
    <property type="match status" value="1"/>
</dbReference>
<dbReference type="AlphaFoldDB" id="A0A0M9WG08"/>
<evidence type="ECO:0000256" key="2">
    <source>
        <dbReference type="ARBA" id="ARBA00005830"/>
    </source>
</evidence>
<organism evidence="4 5">
    <name type="scientific">Penicillium nordicum</name>
    <dbReference type="NCBI Taxonomy" id="229535"/>
    <lineage>
        <taxon>Eukaryota</taxon>
        <taxon>Fungi</taxon>
        <taxon>Dikarya</taxon>
        <taxon>Ascomycota</taxon>
        <taxon>Pezizomycotina</taxon>
        <taxon>Eurotiomycetes</taxon>
        <taxon>Eurotiomycetidae</taxon>
        <taxon>Eurotiales</taxon>
        <taxon>Aspergillaceae</taxon>
        <taxon>Penicillium</taxon>
    </lineage>
</organism>
<dbReference type="GO" id="GO:0016491">
    <property type="term" value="F:oxidoreductase activity"/>
    <property type="evidence" value="ECO:0007669"/>
    <property type="project" value="UniProtKB-ARBA"/>
</dbReference>
<accession>A0A0M9WG08</accession>
<evidence type="ECO:0000256" key="3">
    <source>
        <dbReference type="ARBA" id="ARBA00023004"/>
    </source>
</evidence>
<dbReference type="PANTHER" id="PTHR20883">
    <property type="entry name" value="PHYTANOYL-COA DIOXYGENASE DOMAIN CONTAINING 1"/>
    <property type="match status" value="1"/>
</dbReference>
<keyword evidence="5" id="KW-1185">Reference proteome</keyword>
<dbReference type="Pfam" id="PF05721">
    <property type="entry name" value="PhyH"/>
    <property type="match status" value="1"/>
</dbReference>
<dbReference type="OrthoDB" id="445007at2759"/>
<reference evidence="4 5" key="1">
    <citation type="submission" date="2015-08" db="EMBL/GenBank/DDBJ databases">
        <title>Genome sequencing of Penicillium nordicum.</title>
        <authorList>
            <person name="Nguyen H.D."/>
            <person name="Seifert K.A."/>
        </authorList>
    </citation>
    <scope>NUCLEOTIDE SEQUENCE [LARGE SCALE GENOMIC DNA]</scope>
    <source>
        <strain evidence="4 5">DAOMC 185683</strain>
    </source>
</reference>
<evidence type="ECO:0008006" key="6">
    <source>
        <dbReference type="Google" id="ProtNLM"/>
    </source>
</evidence>
<evidence type="ECO:0000256" key="1">
    <source>
        <dbReference type="ARBA" id="ARBA00001962"/>
    </source>
</evidence>
<evidence type="ECO:0000313" key="5">
    <source>
        <dbReference type="Proteomes" id="UP000037696"/>
    </source>
</evidence>
<comment type="similarity">
    <text evidence="2">Belongs to the PhyH family.</text>
</comment>
<dbReference type="SUPFAM" id="SSF51197">
    <property type="entry name" value="Clavaminate synthase-like"/>
    <property type="match status" value="1"/>
</dbReference>
<dbReference type="EMBL" id="LHQQ01000081">
    <property type="protein sequence ID" value="KOS43463.1"/>
    <property type="molecule type" value="Genomic_DNA"/>
</dbReference>
<evidence type="ECO:0000313" key="4">
    <source>
        <dbReference type="EMBL" id="KOS43463.1"/>
    </source>
</evidence>
<comment type="cofactor">
    <cofactor evidence="1">
        <name>Fe cation</name>
        <dbReference type="ChEBI" id="CHEBI:24875"/>
    </cofactor>
</comment>
<name>A0A0M9WG08_9EURO</name>